<accession>A0A430AQY9</accession>
<evidence type="ECO:0000313" key="4">
    <source>
        <dbReference type="EMBL" id="RSU10542.1"/>
    </source>
</evidence>
<organism evidence="4 5">
    <name type="scientific">Vagococcus elongatus</name>
    <dbReference type="NCBI Taxonomy" id="180344"/>
    <lineage>
        <taxon>Bacteria</taxon>
        <taxon>Bacillati</taxon>
        <taxon>Bacillota</taxon>
        <taxon>Bacilli</taxon>
        <taxon>Lactobacillales</taxon>
        <taxon>Enterococcaceae</taxon>
        <taxon>Vagococcus</taxon>
    </lineage>
</organism>
<gene>
    <name evidence="4" type="ORF">CBF29_09630</name>
</gene>
<dbReference type="EMBL" id="NGKA01000014">
    <property type="protein sequence ID" value="RSU10542.1"/>
    <property type="molecule type" value="Genomic_DNA"/>
</dbReference>
<dbReference type="Pfam" id="PF01990">
    <property type="entry name" value="ATP-synt_F"/>
    <property type="match status" value="1"/>
</dbReference>
<dbReference type="RefSeq" id="WP_126809520.1">
    <property type="nucleotide sequence ID" value="NZ_NGKA01000014.1"/>
</dbReference>
<reference evidence="4 5" key="1">
    <citation type="submission" date="2017-05" db="EMBL/GenBank/DDBJ databases">
        <title>Vagococcus spp. assemblies.</title>
        <authorList>
            <person name="Gulvik C.A."/>
        </authorList>
    </citation>
    <scope>NUCLEOTIDE SEQUENCE [LARGE SCALE GENOMIC DNA]</scope>
    <source>
        <strain evidence="4 5">CCUG 51432</strain>
    </source>
</reference>
<dbReference type="InterPro" id="IPR036906">
    <property type="entry name" value="ATPase_V1_fsu_sf"/>
</dbReference>
<dbReference type="GO" id="GO:0046961">
    <property type="term" value="F:proton-transporting ATPase activity, rotational mechanism"/>
    <property type="evidence" value="ECO:0007669"/>
    <property type="project" value="InterPro"/>
</dbReference>
<protein>
    <submittedName>
        <fullName evidence="4">V-type ATP synthase subunit F</fullName>
    </submittedName>
</protein>
<dbReference type="NCBIfam" id="NF002384">
    <property type="entry name" value="PRK01395.1"/>
    <property type="match status" value="1"/>
</dbReference>
<dbReference type="OrthoDB" id="5311at2"/>
<dbReference type="AlphaFoldDB" id="A0A430AQY9"/>
<evidence type="ECO:0000256" key="1">
    <source>
        <dbReference type="ARBA" id="ARBA00010148"/>
    </source>
</evidence>
<sequence>MSRKVGVIGDKYSVMLFKLFDFQVHYAESSSQIRAAIRDMAEKDYGVIFITEEAAASVKETIESYKSRLTPAIILIPSQHGSQGIGMEEIRDNVERAIGQNIL</sequence>
<comment type="caution">
    <text evidence="4">The sequence shown here is derived from an EMBL/GenBank/DDBJ whole genome shotgun (WGS) entry which is preliminary data.</text>
</comment>
<proteinExistence type="inferred from homology"/>
<evidence type="ECO:0000256" key="2">
    <source>
        <dbReference type="ARBA" id="ARBA00022448"/>
    </source>
</evidence>
<keyword evidence="5" id="KW-1185">Reference proteome</keyword>
<dbReference type="InterPro" id="IPR008218">
    <property type="entry name" value="ATPase_V1-cplx_f_g_su"/>
</dbReference>
<dbReference type="Proteomes" id="UP000287605">
    <property type="component" value="Unassembled WGS sequence"/>
</dbReference>
<dbReference type="SUPFAM" id="SSF159468">
    <property type="entry name" value="AtpF-like"/>
    <property type="match status" value="1"/>
</dbReference>
<name>A0A430AQY9_9ENTE</name>
<keyword evidence="2" id="KW-0813">Transport</keyword>
<evidence type="ECO:0000313" key="5">
    <source>
        <dbReference type="Proteomes" id="UP000287605"/>
    </source>
</evidence>
<keyword evidence="3" id="KW-0406">Ion transport</keyword>
<dbReference type="Gene3D" id="3.40.50.10580">
    <property type="entry name" value="ATPase, V1 complex, subunit F"/>
    <property type="match status" value="1"/>
</dbReference>
<evidence type="ECO:0000256" key="3">
    <source>
        <dbReference type="ARBA" id="ARBA00023065"/>
    </source>
</evidence>
<comment type="similarity">
    <text evidence="1">Belongs to the V-ATPase F subunit family.</text>
</comment>